<proteinExistence type="predicted"/>
<dbReference type="AlphaFoldDB" id="A0A813J8M8"/>
<feature type="non-terminal residue" evidence="1">
    <location>
        <position position="1"/>
    </location>
</feature>
<dbReference type="EMBL" id="CAJNNW010022974">
    <property type="protein sequence ID" value="CAE8670047.1"/>
    <property type="molecule type" value="Genomic_DNA"/>
</dbReference>
<comment type="caution">
    <text evidence="1">The sequence shown here is derived from an EMBL/GenBank/DDBJ whole genome shotgun (WGS) entry which is preliminary data.</text>
</comment>
<evidence type="ECO:0000313" key="2">
    <source>
        <dbReference type="Proteomes" id="UP000626109"/>
    </source>
</evidence>
<protein>
    <submittedName>
        <fullName evidence="1">Uncharacterized protein</fullName>
    </submittedName>
</protein>
<dbReference type="Proteomes" id="UP000626109">
    <property type="component" value="Unassembled WGS sequence"/>
</dbReference>
<name>A0A813J8M8_POLGL</name>
<organism evidence="1 2">
    <name type="scientific">Polarella glacialis</name>
    <name type="common">Dinoflagellate</name>
    <dbReference type="NCBI Taxonomy" id="89957"/>
    <lineage>
        <taxon>Eukaryota</taxon>
        <taxon>Sar</taxon>
        <taxon>Alveolata</taxon>
        <taxon>Dinophyceae</taxon>
        <taxon>Suessiales</taxon>
        <taxon>Suessiaceae</taxon>
        <taxon>Polarella</taxon>
    </lineage>
</organism>
<accession>A0A813J8M8</accession>
<gene>
    <name evidence="1" type="ORF">PGLA2088_LOCUS17355</name>
</gene>
<evidence type="ECO:0000313" key="1">
    <source>
        <dbReference type="EMBL" id="CAE8670047.1"/>
    </source>
</evidence>
<reference evidence="1" key="1">
    <citation type="submission" date="2021-02" db="EMBL/GenBank/DDBJ databases">
        <authorList>
            <person name="Dougan E. K."/>
            <person name="Rhodes N."/>
            <person name="Thang M."/>
            <person name="Chan C."/>
        </authorList>
    </citation>
    <scope>NUCLEOTIDE SEQUENCE</scope>
</reference>
<sequence length="146" mass="16022">MGQSCACLSCRLCRVAGKTLQATRGKPGLEDELGWRDKPGLEDEVTVRLAGNGISLRQLLDLYAELRACGKLSKGTKTWQFVRDFVIPETTAEACCFMESSLMRRRGGPTQPQKLNSHWWGADLCDTILSATQDASGLVPSDSEEQ</sequence>